<organism evidence="2 3">
    <name type="scientific">Lentinula raphanica</name>
    <dbReference type="NCBI Taxonomy" id="153919"/>
    <lineage>
        <taxon>Eukaryota</taxon>
        <taxon>Fungi</taxon>
        <taxon>Dikarya</taxon>
        <taxon>Basidiomycota</taxon>
        <taxon>Agaricomycotina</taxon>
        <taxon>Agaricomycetes</taxon>
        <taxon>Agaricomycetidae</taxon>
        <taxon>Agaricales</taxon>
        <taxon>Marasmiineae</taxon>
        <taxon>Omphalotaceae</taxon>
        <taxon>Lentinula</taxon>
    </lineage>
</organism>
<dbReference type="PROSITE" id="PS51462">
    <property type="entry name" value="NUDIX"/>
    <property type="match status" value="1"/>
</dbReference>
<dbReference type="PANTHER" id="PTHR13622">
    <property type="entry name" value="THIAMIN PYROPHOSPHOKINASE"/>
    <property type="match status" value="1"/>
</dbReference>
<protein>
    <submittedName>
        <fullName evidence="2">Nudix hydrolase 20</fullName>
    </submittedName>
</protein>
<gene>
    <name evidence="2" type="ORF">F5878DRAFT_601402</name>
</gene>
<accession>A0AA38PKI3</accession>
<dbReference type="AlphaFoldDB" id="A0AA38PKI3"/>
<dbReference type="Pfam" id="PF15916">
    <property type="entry name" value="DUF4743"/>
    <property type="match status" value="1"/>
</dbReference>
<dbReference type="Proteomes" id="UP001163846">
    <property type="component" value="Unassembled WGS sequence"/>
</dbReference>
<evidence type="ECO:0000313" key="3">
    <source>
        <dbReference type="Proteomes" id="UP001163846"/>
    </source>
</evidence>
<dbReference type="Gene3D" id="3.90.79.10">
    <property type="entry name" value="Nucleoside Triphosphate Pyrophosphohydrolase"/>
    <property type="match status" value="1"/>
</dbReference>
<dbReference type="CDD" id="cd03676">
    <property type="entry name" value="NUDIX_Tnr3_like"/>
    <property type="match status" value="1"/>
</dbReference>
<comment type="caution">
    <text evidence="2">The sequence shown here is derived from an EMBL/GenBank/DDBJ whole genome shotgun (WGS) entry which is preliminary data.</text>
</comment>
<feature type="domain" description="Nudix hydrolase" evidence="1">
    <location>
        <begin position="182"/>
        <end position="331"/>
    </location>
</feature>
<dbReference type="InterPro" id="IPR031804">
    <property type="entry name" value="DUF4743"/>
</dbReference>
<dbReference type="EMBL" id="MU805949">
    <property type="protein sequence ID" value="KAJ3844627.1"/>
    <property type="molecule type" value="Genomic_DNA"/>
</dbReference>
<keyword evidence="3" id="KW-1185">Reference proteome</keyword>
<dbReference type="FunFam" id="3.90.79.10:FF:000019">
    <property type="entry name" value="Thiamin pyrophosphokinase, putative"/>
    <property type="match status" value="1"/>
</dbReference>
<reference evidence="2" key="1">
    <citation type="submission" date="2022-08" db="EMBL/GenBank/DDBJ databases">
        <authorList>
            <consortium name="DOE Joint Genome Institute"/>
            <person name="Min B."/>
            <person name="Riley R."/>
            <person name="Sierra-Patev S."/>
            <person name="Naranjo-Ortiz M."/>
            <person name="Looney B."/>
            <person name="Konkel Z."/>
            <person name="Slot J.C."/>
            <person name="Sakamoto Y."/>
            <person name="Steenwyk J.L."/>
            <person name="Rokas A."/>
            <person name="Carro J."/>
            <person name="Camarero S."/>
            <person name="Ferreira P."/>
            <person name="Molpeceres G."/>
            <person name="Ruiz-Duenas F.J."/>
            <person name="Serrano A."/>
            <person name="Henrissat B."/>
            <person name="Drula E."/>
            <person name="Hughes K.W."/>
            <person name="Mata J.L."/>
            <person name="Ishikawa N.K."/>
            <person name="Vargas-Isla R."/>
            <person name="Ushijima S."/>
            <person name="Smith C.A."/>
            <person name="Ahrendt S."/>
            <person name="Andreopoulos W."/>
            <person name="He G."/>
            <person name="Labutti K."/>
            <person name="Lipzen A."/>
            <person name="Ng V."/>
            <person name="Sandor L."/>
            <person name="Barry K."/>
            <person name="Martinez A.T."/>
            <person name="Xiao Y."/>
            <person name="Gibbons J.G."/>
            <person name="Terashima K."/>
            <person name="Hibbett D.S."/>
            <person name="Grigoriev I.V."/>
        </authorList>
    </citation>
    <scope>NUCLEOTIDE SEQUENCE</scope>
    <source>
        <strain evidence="2">TFB9207</strain>
    </source>
</reference>
<keyword evidence="2" id="KW-0378">Hydrolase</keyword>
<name>A0AA38PKI3_9AGAR</name>
<sequence length="365" mass="41932">MPDSEGLRLSFLELIQRCDNAAVSRPTIDSDPTTEFDEEELVPFYLSDTPSSKDYHIAIGLLRPIIVEQLELENEQSRGDKKQELWTIDHDRSTSRPRISFASWADSPSKRTAAMKELCERWRDSGRFSDVCGPTKWRAELYPVYRDPFGPRDYPKTDSYETNFAFEMERSACALFGVVTYGVHMTVYQEIETDTTRELKIWVPTRARNKPTWPGYLDNTVAGGMPSGMGVFETLVKECMEEASIAADVVQRYARAVGSISYFFRTSAGWLQPEIEYVYDMVIPPGVDSTIFTPKPLDGEVEFFEFLDQTAVMNRLRTGKFKANCALVIIDLLIRLGYITPDNEPEYMKIITRLHGRFGYERWKM</sequence>
<dbReference type="SUPFAM" id="SSF55811">
    <property type="entry name" value="Nudix"/>
    <property type="match status" value="1"/>
</dbReference>
<evidence type="ECO:0000313" key="2">
    <source>
        <dbReference type="EMBL" id="KAJ3844627.1"/>
    </source>
</evidence>
<dbReference type="InterPro" id="IPR000086">
    <property type="entry name" value="NUDIX_hydrolase_dom"/>
</dbReference>
<dbReference type="PANTHER" id="PTHR13622:SF8">
    <property type="entry name" value="THIAMIN PYROPHOSPHOKINASE 1"/>
    <property type="match status" value="1"/>
</dbReference>
<evidence type="ECO:0000259" key="1">
    <source>
        <dbReference type="PROSITE" id="PS51462"/>
    </source>
</evidence>
<dbReference type="InterPro" id="IPR015797">
    <property type="entry name" value="NUDIX_hydrolase-like_dom_sf"/>
</dbReference>
<dbReference type="GO" id="GO:0044715">
    <property type="term" value="F:8-oxo-dGDP phosphatase activity"/>
    <property type="evidence" value="ECO:0007669"/>
    <property type="project" value="TreeGrafter"/>
</dbReference>
<proteinExistence type="predicted"/>